<dbReference type="GO" id="GO:0043565">
    <property type="term" value="F:sequence-specific DNA binding"/>
    <property type="evidence" value="ECO:0007669"/>
    <property type="project" value="InterPro"/>
</dbReference>
<dbReference type="Proteomes" id="UP000006201">
    <property type="component" value="Unassembled WGS sequence"/>
</dbReference>
<dbReference type="eggNOG" id="COG2207">
    <property type="taxonomic scope" value="Bacteria"/>
</dbReference>
<sequence>MQFSTFQLTELLIRFMALGQLALLFCLVSTKTRFNQTLARVLIACIAGYLIMTISNDALRFTPFRGVFLFLTELLPWVFWLFAYSLVNQTCSPAKWPFWFNSLLCLALGWFAYFFVVLQGQGWFHTFNHLMAIILLVHIIYICAHDLADDLINERRKHRVYLMVYGCIYFISLASIELLNTNIKNSEYFTLFNALLIFISIGLFSIYQLKFIQHIPLITLKNSEEPNINLEQSTPPISDPVSRTFKKQYQTLLELMENGGFKQSNLTVKALALQLAMPEHHLRELINQELGFKNFTTFLNSYRIAAACEAFSDIDNIRIPILTIALDLGYGSIGPFNRAFKEQLGITPSEFRKNI</sequence>
<keyword evidence="4" id="KW-0812">Transmembrane</keyword>
<keyword evidence="1" id="KW-0805">Transcription regulation</keyword>
<dbReference type="AlphaFoldDB" id="A4CDL7"/>
<dbReference type="HOGENOM" id="CLU_062011_0_0_6"/>
<keyword evidence="4" id="KW-1133">Transmembrane helix</keyword>
<organism evidence="6 7">
    <name type="scientific">Pseudoalteromonas tunicata D2</name>
    <dbReference type="NCBI Taxonomy" id="87626"/>
    <lineage>
        <taxon>Bacteria</taxon>
        <taxon>Pseudomonadati</taxon>
        <taxon>Pseudomonadota</taxon>
        <taxon>Gammaproteobacteria</taxon>
        <taxon>Alteromonadales</taxon>
        <taxon>Pseudoalteromonadaceae</taxon>
        <taxon>Pseudoalteromonas</taxon>
    </lineage>
</organism>
<evidence type="ECO:0000256" key="3">
    <source>
        <dbReference type="ARBA" id="ARBA00023163"/>
    </source>
</evidence>
<evidence type="ECO:0000256" key="1">
    <source>
        <dbReference type="ARBA" id="ARBA00023015"/>
    </source>
</evidence>
<proteinExistence type="predicted"/>
<dbReference type="PANTHER" id="PTHR43280">
    <property type="entry name" value="ARAC-FAMILY TRANSCRIPTIONAL REGULATOR"/>
    <property type="match status" value="1"/>
</dbReference>
<keyword evidence="4" id="KW-0472">Membrane</keyword>
<evidence type="ECO:0000256" key="2">
    <source>
        <dbReference type="ARBA" id="ARBA00023125"/>
    </source>
</evidence>
<evidence type="ECO:0000256" key="4">
    <source>
        <dbReference type="SAM" id="Phobius"/>
    </source>
</evidence>
<feature type="transmembrane region" description="Helical" evidence="4">
    <location>
        <begin position="98"/>
        <end position="118"/>
    </location>
</feature>
<feature type="domain" description="HTH araC/xylS-type" evidence="5">
    <location>
        <begin position="250"/>
        <end position="354"/>
    </location>
</feature>
<dbReference type="Pfam" id="PF12833">
    <property type="entry name" value="HTH_18"/>
    <property type="match status" value="1"/>
</dbReference>
<feature type="transmembrane region" description="Helical" evidence="4">
    <location>
        <begin position="130"/>
        <end position="148"/>
    </location>
</feature>
<dbReference type="SUPFAM" id="SSF46689">
    <property type="entry name" value="Homeodomain-like"/>
    <property type="match status" value="1"/>
</dbReference>
<dbReference type="PRINTS" id="PR00032">
    <property type="entry name" value="HTHARAC"/>
</dbReference>
<dbReference type="EMBL" id="AAOH01000007">
    <property type="protein sequence ID" value="EAR27059.1"/>
    <property type="molecule type" value="Genomic_DNA"/>
</dbReference>
<dbReference type="STRING" id="87626.PTD2_05295"/>
<dbReference type="OrthoDB" id="345413at2"/>
<evidence type="ECO:0000313" key="7">
    <source>
        <dbReference type="Proteomes" id="UP000006201"/>
    </source>
</evidence>
<gene>
    <name evidence="6" type="ORF">PTD2_05295</name>
</gene>
<feature type="transmembrane region" description="Helical" evidence="4">
    <location>
        <begin position="160"/>
        <end position="176"/>
    </location>
</feature>
<dbReference type="GO" id="GO:0003700">
    <property type="term" value="F:DNA-binding transcription factor activity"/>
    <property type="evidence" value="ECO:0007669"/>
    <property type="project" value="InterPro"/>
</dbReference>
<accession>A4CDL7</accession>
<dbReference type="InterPro" id="IPR018060">
    <property type="entry name" value="HTH_AraC"/>
</dbReference>
<dbReference type="Gene3D" id="1.10.10.60">
    <property type="entry name" value="Homeodomain-like"/>
    <property type="match status" value="1"/>
</dbReference>
<reference evidence="6 7" key="1">
    <citation type="submission" date="2006-02" db="EMBL/GenBank/DDBJ databases">
        <authorList>
            <person name="Moran M.A."/>
            <person name="Kjelleberg S."/>
            <person name="Egan S."/>
            <person name="Saunders N."/>
            <person name="Thomas T."/>
            <person name="Ferriera S."/>
            <person name="Johnson J."/>
            <person name="Kravitz S."/>
            <person name="Halpern A."/>
            <person name="Remington K."/>
            <person name="Beeson K."/>
            <person name="Tran B."/>
            <person name="Rogers Y.-H."/>
            <person name="Friedman R."/>
            <person name="Venter J.C."/>
        </authorList>
    </citation>
    <scope>NUCLEOTIDE SEQUENCE [LARGE SCALE GENOMIC DNA]</scope>
    <source>
        <strain evidence="6 7">D2</strain>
    </source>
</reference>
<dbReference type="InterPro" id="IPR009057">
    <property type="entry name" value="Homeodomain-like_sf"/>
</dbReference>
<dbReference type="SMART" id="SM00342">
    <property type="entry name" value="HTH_ARAC"/>
    <property type="match status" value="1"/>
</dbReference>
<feature type="transmembrane region" description="Helical" evidence="4">
    <location>
        <begin position="67"/>
        <end position="86"/>
    </location>
</feature>
<keyword evidence="2" id="KW-0238">DNA-binding</keyword>
<evidence type="ECO:0000313" key="6">
    <source>
        <dbReference type="EMBL" id="EAR27059.1"/>
    </source>
</evidence>
<feature type="transmembrane region" description="Helical" evidence="4">
    <location>
        <begin position="37"/>
        <end position="55"/>
    </location>
</feature>
<name>A4CDL7_9GAMM</name>
<keyword evidence="3" id="KW-0804">Transcription</keyword>
<dbReference type="PROSITE" id="PS01124">
    <property type="entry name" value="HTH_ARAC_FAMILY_2"/>
    <property type="match status" value="1"/>
</dbReference>
<evidence type="ECO:0000259" key="5">
    <source>
        <dbReference type="PROSITE" id="PS01124"/>
    </source>
</evidence>
<dbReference type="PANTHER" id="PTHR43280:SF29">
    <property type="entry name" value="ARAC-FAMILY TRANSCRIPTIONAL REGULATOR"/>
    <property type="match status" value="1"/>
</dbReference>
<keyword evidence="7" id="KW-1185">Reference proteome</keyword>
<dbReference type="RefSeq" id="WP_009838922.1">
    <property type="nucleotide sequence ID" value="NZ_AAOH01000007.1"/>
</dbReference>
<comment type="caution">
    <text evidence="6">The sequence shown here is derived from an EMBL/GenBank/DDBJ whole genome shotgun (WGS) entry which is preliminary data.</text>
</comment>
<dbReference type="InterPro" id="IPR020449">
    <property type="entry name" value="Tscrpt_reg_AraC-type_HTH"/>
</dbReference>
<protein>
    <submittedName>
        <fullName evidence="6">Positive regulator for rhaRS operon, AraC family protein</fullName>
    </submittedName>
</protein>
<feature type="transmembrane region" description="Helical" evidence="4">
    <location>
        <begin position="188"/>
        <end position="207"/>
    </location>
</feature>
<feature type="transmembrane region" description="Helical" evidence="4">
    <location>
        <begin position="12"/>
        <end position="30"/>
    </location>
</feature>